<protein>
    <submittedName>
        <fullName evidence="1">Uncharacterized protein</fullName>
    </submittedName>
</protein>
<evidence type="ECO:0000313" key="1">
    <source>
        <dbReference type="EMBL" id="JAD59086.1"/>
    </source>
</evidence>
<dbReference type="AlphaFoldDB" id="A0A0A9B6X0"/>
<organism evidence="1">
    <name type="scientific">Arundo donax</name>
    <name type="common">Giant reed</name>
    <name type="synonym">Donax arundinaceus</name>
    <dbReference type="NCBI Taxonomy" id="35708"/>
    <lineage>
        <taxon>Eukaryota</taxon>
        <taxon>Viridiplantae</taxon>
        <taxon>Streptophyta</taxon>
        <taxon>Embryophyta</taxon>
        <taxon>Tracheophyta</taxon>
        <taxon>Spermatophyta</taxon>
        <taxon>Magnoliopsida</taxon>
        <taxon>Liliopsida</taxon>
        <taxon>Poales</taxon>
        <taxon>Poaceae</taxon>
        <taxon>PACMAD clade</taxon>
        <taxon>Arundinoideae</taxon>
        <taxon>Arundineae</taxon>
        <taxon>Arundo</taxon>
    </lineage>
</organism>
<sequence length="53" mass="5924">MFGLLVVACDWFFCKLSDDILELFRADIALAICCNHRNRSTAPAYLVASAGDW</sequence>
<reference evidence="1" key="1">
    <citation type="submission" date="2014-09" db="EMBL/GenBank/DDBJ databases">
        <authorList>
            <person name="Magalhaes I.L.F."/>
            <person name="Oliveira U."/>
            <person name="Santos F.R."/>
            <person name="Vidigal T.H.D.A."/>
            <person name="Brescovit A.D."/>
            <person name="Santos A.J."/>
        </authorList>
    </citation>
    <scope>NUCLEOTIDE SEQUENCE</scope>
    <source>
        <tissue evidence="1">Shoot tissue taken approximately 20 cm above the soil surface</tissue>
    </source>
</reference>
<accession>A0A0A9B6X0</accession>
<proteinExistence type="predicted"/>
<name>A0A0A9B6X0_ARUDO</name>
<dbReference type="EMBL" id="GBRH01238809">
    <property type="protein sequence ID" value="JAD59086.1"/>
    <property type="molecule type" value="Transcribed_RNA"/>
</dbReference>
<reference evidence="1" key="2">
    <citation type="journal article" date="2015" name="Data Brief">
        <title>Shoot transcriptome of the giant reed, Arundo donax.</title>
        <authorList>
            <person name="Barrero R.A."/>
            <person name="Guerrero F.D."/>
            <person name="Moolhuijzen P."/>
            <person name="Goolsby J.A."/>
            <person name="Tidwell J."/>
            <person name="Bellgard S.E."/>
            <person name="Bellgard M.I."/>
        </authorList>
    </citation>
    <scope>NUCLEOTIDE SEQUENCE</scope>
    <source>
        <tissue evidence="1">Shoot tissue taken approximately 20 cm above the soil surface</tissue>
    </source>
</reference>